<organism evidence="1 2">
    <name type="scientific">Dryococelus australis</name>
    <dbReference type="NCBI Taxonomy" id="614101"/>
    <lineage>
        <taxon>Eukaryota</taxon>
        <taxon>Metazoa</taxon>
        <taxon>Ecdysozoa</taxon>
        <taxon>Arthropoda</taxon>
        <taxon>Hexapoda</taxon>
        <taxon>Insecta</taxon>
        <taxon>Pterygota</taxon>
        <taxon>Neoptera</taxon>
        <taxon>Polyneoptera</taxon>
        <taxon>Phasmatodea</taxon>
        <taxon>Verophasmatodea</taxon>
        <taxon>Anareolatae</taxon>
        <taxon>Phasmatidae</taxon>
        <taxon>Eurycanthinae</taxon>
        <taxon>Dryococelus</taxon>
    </lineage>
</organism>
<reference evidence="1 2" key="1">
    <citation type="submission" date="2023-02" db="EMBL/GenBank/DDBJ databases">
        <title>LHISI_Scaffold_Assembly.</title>
        <authorList>
            <person name="Stuart O.P."/>
            <person name="Cleave R."/>
            <person name="Magrath M.J.L."/>
            <person name="Mikheyev A.S."/>
        </authorList>
    </citation>
    <scope>NUCLEOTIDE SEQUENCE [LARGE SCALE GENOMIC DNA]</scope>
    <source>
        <strain evidence="1">Daus_M_001</strain>
        <tissue evidence="1">Leg muscle</tissue>
    </source>
</reference>
<accession>A0ABQ9GVF4</accession>
<keyword evidence="2" id="KW-1185">Reference proteome</keyword>
<comment type="caution">
    <text evidence="1">The sequence shown here is derived from an EMBL/GenBank/DDBJ whole genome shotgun (WGS) entry which is preliminary data.</text>
</comment>
<gene>
    <name evidence="1" type="ORF">PR048_023936</name>
</gene>
<protein>
    <submittedName>
        <fullName evidence="1">Uncharacterized protein</fullName>
    </submittedName>
</protein>
<dbReference type="EMBL" id="JARBHB010000009">
    <property type="protein sequence ID" value="KAJ8876028.1"/>
    <property type="molecule type" value="Genomic_DNA"/>
</dbReference>
<evidence type="ECO:0000313" key="1">
    <source>
        <dbReference type="EMBL" id="KAJ8876028.1"/>
    </source>
</evidence>
<dbReference type="Proteomes" id="UP001159363">
    <property type="component" value="Chromosome 8"/>
</dbReference>
<evidence type="ECO:0000313" key="2">
    <source>
        <dbReference type="Proteomes" id="UP001159363"/>
    </source>
</evidence>
<name>A0ABQ9GVF4_9NEOP</name>
<proteinExistence type="predicted"/>
<sequence length="88" mass="9819">MELIKCSYEELIKVLDTHLDPKKNEIAACFVLANRRQQHTETISEFVAELKRLSREAITDTVGLWCKALKIPASVVSDGFNSGQGISL</sequence>